<name>A0A2I3G965_NOMLE</name>
<dbReference type="EMBL" id="ADFV01048638">
    <property type="status" value="NOT_ANNOTATED_CDS"/>
    <property type="molecule type" value="Genomic_DNA"/>
</dbReference>
<dbReference type="Proteomes" id="UP000001073">
    <property type="component" value="Chromosome 18"/>
</dbReference>
<dbReference type="Ensembl" id="ENSNLET00000012708.2">
    <property type="protein sequence ID" value="ENSNLEP00000027832.1"/>
    <property type="gene ID" value="ENSNLEG00000009949.2"/>
</dbReference>
<dbReference type="GeneTree" id="ENSGT00910000148465"/>
<dbReference type="OMA" id="SIWICIP"/>
<dbReference type="AlphaFoldDB" id="A0A2I3G965"/>
<proteinExistence type="predicted"/>
<reference evidence="1" key="2">
    <citation type="submission" date="2025-08" db="UniProtKB">
        <authorList>
            <consortium name="Ensembl"/>
        </authorList>
    </citation>
    <scope>IDENTIFICATION</scope>
</reference>
<keyword evidence="2" id="KW-1185">Reference proteome</keyword>
<organism evidence="1 2">
    <name type="scientific">Nomascus leucogenys</name>
    <name type="common">Northern white-cheeked gibbon</name>
    <name type="synonym">Hylobates leucogenys</name>
    <dbReference type="NCBI Taxonomy" id="61853"/>
    <lineage>
        <taxon>Eukaryota</taxon>
        <taxon>Metazoa</taxon>
        <taxon>Chordata</taxon>
        <taxon>Craniata</taxon>
        <taxon>Vertebrata</taxon>
        <taxon>Euteleostomi</taxon>
        <taxon>Mammalia</taxon>
        <taxon>Eutheria</taxon>
        <taxon>Euarchontoglires</taxon>
        <taxon>Primates</taxon>
        <taxon>Haplorrhini</taxon>
        <taxon>Catarrhini</taxon>
        <taxon>Hylobatidae</taxon>
        <taxon>Nomascus</taxon>
    </lineage>
</organism>
<reference evidence="1" key="3">
    <citation type="submission" date="2025-09" db="UniProtKB">
        <authorList>
            <consortium name="Ensembl"/>
        </authorList>
    </citation>
    <scope>IDENTIFICATION</scope>
</reference>
<accession>A0A2I3G965</accession>
<protein>
    <submittedName>
        <fullName evidence="1">Uncharacterized protein</fullName>
    </submittedName>
</protein>
<evidence type="ECO:0000313" key="2">
    <source>
        <dbReference type="Proteomes" id="UP000001073"/>
    </source>
</evidence>
<evidence type="ECO:0000313" key="1">
    <source>
        <dbReference type="Ensembl" id="ENSNLEP00000027832.1"/>
    </source>
</evidence>
<sequence>MEARPSPPRSHAPDATATAGARSSLGCFSIWICIPALGRGSSGPLVMSQEEWGLGALLPVSVRAALTSVPSRWSYLLQPALPSPLHAHRSPSSLLSVFLPWRQYFFLSVPSLAQTQPDQR</sequence>
<dbReference type="InParanoid" id="A0A2I3G965"/>
<reference evidence="1 2" key="1">
    <citation type="submission" date="2012-10" db="EMBL/GenBank/DDBJ databases">
        <authorList>
            <consortium name="Gibbon Genome Sequencing Consortium"/>
        </authorList>
    </citation>
    <scope>NUCLEOTIDE SEQUENCE [LARGE SCALE GENOMIC DNA]</scope>
</reference>